<dbReference type="PROSITE" id="PS50893">
    <property type="entry name" value="ABC_TRANSPORTER_2"/>
    <property type="match status" value="1"/>
</dbReference>
<dbReference type="Gene3D" id="3.40.50.300">
    <property type="entry name" value="P-loop containing nucleotide triphosphate hydrolases"/>
    <property type="match status" value="1"/>
</dbReference>
<dbReference type="InterPro" id="IPR003439">
    <property type="entry name" value="ABC_transporter-like_ATP-bd"/>
</dbReference>
<dbReference type="InterPro" id="IPR005894">
    <property type="entry name" value="DrrA"/>
</dbReference>
<evidence type="ECO:0000256" key="4">
    <source>
        <dbReference type="ARBA" id="ARBA00022741"/>
    </source>
</evidence>
<dbReference type="GO" id="GO:0043215">
    <property type="term" value="P:daunorubicin transport"/>
    <property type="evidence" value="ECO:0007669"/>
    <property type="project" value="InterPro"/>
</dbReference>
<evidence type="ECO:0000259" key="9">
    <source>
        <dbReference type="PROSITE" id="PS50893"/>
    </source>
</evidence>
<dbReference type="SMART" id="SM00382">
    <property type="entry name" value="AAA"/>
    <property type="match status" value="1"/>
</dbReference>
<dbReference type="InterPro" id="IPR025302">
    <property type="entry name" value="DrrA1/2-like_C"/>
</dbReference>
<keyword evidence="6" id="KW-1278">Translocase</keyword>
<dbReference type="GO" id="GO:0005524">
    <property type="term" value="F:ATP binding"/>
    <property type="evidence" value="ECO:0007669"/>
    <property type="project" value="UniProtKB-KW"/>
</dbReference>
<dbReference type="InterPro" id="IPR003593">
    <property type="entry name" value="AAA+_ATPase"/>
</dbReference>
<feature type="domain" description="ABC transporter" evidence="9">
    <location>
        <begin position="10"/>
        <end position="240"/>
    </location>
</feature>
<evidence type="ECO:0000256" key="5">
    <source>
        <dbReference type="ARBA" id="ARBA00022840"/>
    </source>
</evidence>
<dbReference type="Pfam" id="PF00005">
    <property type="entry name" value="ABC_tran"/>
    <property type="match status" value="1"/>
</dbReference>
<accession>A0A3B0TA50</accession>
<evidence type="ECO:0000313" key="10">
    <source>
        <dbReference type="EMBL" id="VAW03876.1"/>
    </source>
</evidence>
<keyword evidence="4" id="KW-0547">Nucleotide-binding</keyword>
<keyword evidence="2" id="KW-0813">Transport</keyword>
<dbReference type="PANTHER" id="PTHR42711">
    <property type="entry name" value="ABC TRANSPORTER ATP-BINDING PROTEIN"/>
    <property type="match status" value="1"/>
</dbReference>
<evidence type="ECO:0000256" key="1">
    <source>
        <dbReference type="ARBA" id="ARBA00004413"/>
    </source>
</evidence>
<evidence type="ECO:0000256" key="6">
    <source>
        <dbReference type="ARBA" id="ARBA00022967"/>
    </source>
</evidence>
<comment type="subcellular location">
    <subcellularLocation>
        <location evidence="1">Cell membrane</location>
        <topology evidence="1">Peripheral membrane protein</topology>
        <orientation evidence="1">Cytoplasmic side</orientation>
    </subcellularLocation>
</comment>
<dbReference type="GO" id="GO:0016887">
    <property type="term" value="F:ATP hydrolysis activity"/>
    <property type="evidence" value="ECO:0007669"/>
    <property type="project" value="InterPro"/>
</dbReference>
<evidence type="ECO:0000256" key="7">
    <source>
        <dbReference type="ARBA" id="ARBA00023136"/>
    </source>
</evidence>
<evidence type="ECO:0000256" key="3">
    <source>
        <dbReference type="ARBA" id="ARBA00022475"/>
    </source>
</evidence>
<protein>
    <submittedName>
        <fullName evidence="10">Efflux ABC transporter, ATP-binding protein</fullName>
    </submittedName>
</protein>
<gene>
    <name evidence="10" type="ORF">MNBD_ACTINO01-168</name>
</gene>
<dbReference type="FunFam" id="3.40.50.300:FF:000589">
    <property type="entry name" value="ABC transporter, ATP-binding subunit"/>
    <property type="match status" value="1"/>
</dbReference>
<dbReference type="GO" id="GO:0005886">
    <property type="term" value="C:plasma membrane"/>
    <property type="evidence" value="ECO:0007669"/>
    <property type="project" value="UniProtKB-SubCell"/>
</dbReference>
<dbReference type="GO" id="GO:1900753">
    <property type="term" value="P:doxorubicin transport"/>
    <property type="evidence" value="ECO:0007669"/>
    <property type="project" value="InterPro"/>
</dbReference>
<sequence length="323" mass="35194">MTTKVSNPVIAVQNLRKTFGTVEAVKDVSFDVEPGQVLGLLGPNGAGKTTTINMISTLLQIDGGEASVGGFDVRTQPDAVRQLIGLAGQSAAVDEKLTARENLELFGRLYKIPRAERRRRIDELIEQFDLGEFADRPASTYSGGERRRLDVVAALVAEPPAVFLDEPTTGLDPRSRSELWSTVRSLASNGVAIVLSTQYLEEADRLADEILVIDQGSIVAQGTPDTLKRELERDVLEVHVTSRADLDMARELLGSDESIVTDIEARRIDIPVPEGADRSLDLLRQLQDGGVSISNFQLRQPTLDDVFLALTGSTVTESEELTR</sequence>
<reference evidence="10" key="1">
    <citation type="submission" date="2018-06" db="EMBL/GenBank/DDBJ databases">
        <authorList>
            <person name="Zhirakovskaya E."/>
        </authorList>
    </citation>
    <scope>NUCLEOTIDE SEQUENCE</scope>
</reference>
<dbReference type="InterPro" id="IPR027417">
    <property type="entry name" value="P-loop_NTPase"/>
</dbReference>
<organism evidence="10">
    <name type="scientific">hydrothermal vent metagenome</name>
    <dbReference type="NCBI Taxonomy" id="652676"/>
    <lineage>
        <taxon>unclassified sequences</taxon>
        <taxon>metagenomes</taxon>
        <taxon>ecological metagenomes</taxon>
    </lineage>
</organism>
<evidence type="ECO:0000256" key="2">
    <source>
        <dbReference type="ARBA" id="ARBA00022448"/>
    </source>
</evidence>
<keyword evidence="5 10" id="KW-0067">ATP-binding</keyword>
<dbReference type="SUPFAM" id="SSF52540">
    <property type="entry name" value="P-loop containing nucleoside triphosphate hydrolases"/>
    <property type="match status" value="1"/>
</dbReference>
<keyword evidence="7" id="KW-0472">Membrane</keyword>
<evidence type="ECO:0000256" key="8">
    <source>
        <dbReference type="ARBA" id="ARBA00049985"/>
    </source>
</evidence>
<keyword evidence="3" id="KW-1003">Cell membrane</keyword>
<dbReference type="EMBL" id="UOEI01000379">
    <property type="protein sequence ID" value="VAW03876.1"/>
    <property type="molecule type" value="Genomic_DNA"/>
</dbReference>
<proteinExistence type="inferred from homology"/>
<dbReference type="NCBIfam" id="TIGR01188">
    <property type="entry name" value="drrA"/>
    <property type="match status" value="1"/>
</dbReference>
<dbReference type="PANTHER" id="PTHR42711:SF19">
    <property type="entry name" value="DOXORUBICIN RESISTANCE ATP-BINDING PROTEIN DRRA"/>
    <property type="match status" value="1"/>
</dbReference>
<dbReference type="Pfam" id="PF13732">
    <property type="entry name" value="DrrA1-3_C"/>
    <property type="match status" value="1"/>
</dbReference>
<dbReference type="InterPro" id="IPR017871">
    <property type="entry name" value="ABC_transporter-like_CS"/>
</dbReference>
<comment type="similarity">
    <text evidence="8">Belongs to the ABC transporter superfamily. Drug exporter-1 (DrugE1) (TC 3.A.1.105) family.</text>
</comment>
<name>A0A3B0TA50_9ZZZZ</name>
<dbReference type="PROSITE" id="PS00211">
    <property type="entry name" value="ABC_TRANSPORTER_1"/>
    <property type="match status" value="1"/>
</dbReference>
<dbReference type="AlphaFoldDB" id="A0A3B0TA50"/>
<dbReference type="InterPro" id="IPR050763">
    <property type="entry name" value="ABC_transporter_ATP-binding"/>
</dbReference>